<organism evidence="1">
    <name type="scientific">Schlesneria paludicola</name>
    <dbReference type="NCBI Taxonomy" id="360056"/>
    <lineage>
        <taxon>Bacteria</taxon>
        <taxon>Pseudomonadati</taxon>
        <taxon>Planctomycetota</taxon>
        <taxon>Planctomycetia</taxon>
        <taxon>Planctomycetales</taxon>
        <taxon>Planctomycetaceae</taxon>
        <taxon>Schlesneria</taxon>
    </lineage>
</organism>
<comment type="caution">
    <text evidence="1">The sequence shown here is derived from an EMBL/GenBank/DDBJ whole genome shotgun (WGS) entry which is preliminary data.</text>
</comment>
<accession>A0A7C2JYN4</accession>
<proteinExistence type="predicted"/>
<dbReference type="PANTHER" id="PTHR34796">
    <property type="entry name" value="EXPRESSED PROTEIN"/>
    <property type="match status" value="1"/>
</dbReference>
<dbReference type="SUPFAM" id="SSF140663">
    <property type="entry name" value="TTHA0068-like"/>
    <property type="match status" value="1"/>
</dbReference>
<reference evidence="1" key="1">
    <citation type="journal article" date="2020" name="mSystems">
        <title>Genome- and Community-Level Interaction Insights into Carbon Utilization and Element Cycling Functions of Hydrothermarchaeota in Hydrothermal Sediment.</title>
        <authorList>
            <person name="Zhou Z."/>
            <person name="Liu Y."/>
            <person name="Xu W."/>
            <person name="Pan J."/>
            <person name="Luo Z.H."/>
            <person name="Li M."/>
        </authorList>
    </citation>
    <scope>NUCLEOTIDE SEQUENCE [LARGE SCALE GENOMIC DNA]</scope>
    <source>
        <strain evidence="1">SpSt-339</strain>
    </source>
</reference>
<dbReference type="InterPro" id="IPR005500">
    <property type="entry name" value="DUF309"/>
</dbReference>
<dbReference type="PANTHER" id="PTHR34796:SF1">
    <property type="entry name" value="EXPRESSED PROTEIN"/>
    <property type="match status" value="1"/>
</dbReference>
<dbReference type="EMBL" id="DSOK01000296">
    <property type="protein sequence ID" value="HEN15884.1"/>
    <property type="molecule type" value="Genomic_DNA"/>
</dbReference>
<gene>
    <name evidence="1" type="ORF">ENQ76_10500</name>
</gene>
<name>A0A7C2JYN4_9PLAN</name>
<evidence type="ECO:0000313" key="1">
    <source>
        <dbReference type="EMBL" id="HEN15884.1"/>
    </source>
</evidence>
<dbReference type="InterPro" id="IPR023203">
    <property type="entry name" value="TTHA0068_sf"/>
</dbReference>
<dbReference type="Pfam" id="PF03745">
    <property type="entry name" value="DUF309"/>
    <property type="match status" value="1"/>
</dbReference>
<sequence>MSSEMFDRYLEGIRLFNEEEFFECHDVLEELWSDCQGEEKSYLQGMIQAAIALFHFGNENYGGAKKLYLSALQRLQPYGDEYMGVQLSRFRADFTRCFEELMASEERYPTGIELQDELVPKVFFVDSPPGE</sequence>
<protein>
    <submittedName>
        <fullName evidence="1">DUF309 domain-containing protein</fullName>
    </submittedName>
</protein>
<dbReference type="Gene3D" id="1.10.3450.10">
    <property type="entry name" value="TTHA0068-like"/>
    <property type="match status" value="1"/>
</dbReference>
<dbReference type="AlphaFoldDB" id="A0A7C2JYN4"/>